<protein>
    <submittedName>
        <fullName evidence="2">Carbohydrate ABC transporter substrate-binding protein</fullName>
    </submittedName>
</protein>
<gene>
    <name evidence="2" type="ORF">GM535_13915</name>
</gene>
<dbReference type="Proteomes" id="UP000729182">
    <property type="component" value="Unassembled WGS sequence"/>
</dbReference>
<reference evidence="2" key="1">
    <citation type="submission" date="2019-11" db="EMBL/GenBank/DDBJ databases">
        <title>Growth characteristics of pneumococcus vary with the chemical composition of the capsule and with environmental conditions.</title>
        <authorList>
            <person name="Tothpal A."/>
            <person name="Desobry K."/>
            <person name="Joshi S."/>
            <person name="Wyllie A.L."/>
            <person name="Weinberger D.M."/>
        </authorList>
    </citation>
    <scope>NUCLEOTIDE SEQUENCE</scope>
    <source>
        <strain evidence="2">Pnumococcus10A</strain>
    </source>
</reference>
<keyword evidence="1" id="KW-0732">Signal</keyword>
<dbReference type="EMBL" id="WNHN01000930">
    <property type="protein sequence ID" value="MTV78304.1"/>
    <property type="molecule type" value="Genomic_DNA"/>
</dbReference>
<accession>A0AAW9W9J0</accession>
<proteinExistence type="predicted"/>
<evidence type="ECO:0000313" key="2">
    <source>
        <dbReference type="EMBL" id="MTV78304.1"/>
    </source>
</evidence>
<sequence length="52" mass="5432">MNKKSLLKCAVIGLVATFGLAACGTSKDASGGSSSGKEVLEFYHGYHHSEDE</sequence>
<evidence type="ECO:0000256" key="1">
    <source>
        <dbReference type="SAM" id="SignalP"/>
    </source>
</evidence>
<name>A0AAW9W9J0_STREE</name>
<comment type="caution">
    <text evidence="2">The sequence shown here is derived from an EMBL/GenBank/DDBJ whole genome shotgun (WGS) entry which is preliminary data.</text>
</comment>
<evidence type="ECO:0000313" key="3">
    <source>
        <dbReference type="Proteomes" id="UP000729182"/>
    </source>
</evidence>
<organism evidence="2 3">
    <name type="scientific">Streptococcus pneumoniae</name>
    <dbReference type="NCBI Taxonomy" id="1313"/>
    <lineage>
        <taxon>Bacteria</taxon>
        <taxon>Bacillati</taxon>
        <taxon>Bacillota</taxon>
        <taxon>Bacilli</taxon>
        <taxon>Lactobacillales</taxon>
        <taxon>Streptococcaceae</taxon>
        <taxon>Streptococcus</taxon>
    </lineage>
</organism>
<feature type="non-terminal residue" evidence="2">
    <location>
        <position position="52"/>
    </location>
</feature>
<dbReference type="PROSITE" id="PS51257">
    <property type="entry name" value="PROKAR_LIPOPROTEIN"/>
    <property type="match status" value="1"/>
</dbReference>
<feature type="signal peptide" evidence="1">
    <location>
        <begin position="1"/>
        <end position="21"/>
    </location>
</feature>
<feature type="chain" id="PRO_5043522068" evidence="1">
    <location>
        <begin position="22"/>
        <end position="52"/>
    </location>
</feature>
<dbReference type="AlphaFoldDB" id="A0AAW9W9J0"/>